<dbReference type="SFLD" id="SFLDG01135">
    <property type="entry name" value="C1.5.6:_HAD__Beta-PGM__Phospha"/>
    <property type="match status" value="1"/>
</dbReference>
<evidence type="ECO:0000256" key="2">
    <source>
        <dbReference type="ARBA" id="ARBA00022801"/>
    </source>
</evidence>
<accession>K6Y8B8</accession>
<evidence type="ECO:0000256" key="1">
    <source>
        <dbReference type="ARBA" id="ARBA00022723"/>
    </source>
</evidence>
<dbReference type="GO" id="GO:0008967">
    <property type="term" value="F:phosphoglycolate phosphatase activity"/>
    <property type="evidence" value="ECO:0007669"/>
    <property type="project" value="UniProtKB-EC"/>
</dbReference>
<evidence type="ECO:0000313" key="5">
    <source>
        <dbReference type="EMBL" id="GAC12878.1"/>
    </source>
</evidence>
<dbReference type="GO" id="GO:0005829">
    <property type="term" value="C:cytosol"/>
    <property type="evidence" value="ECO:0007669"/>
    <property type="project" value="TreeGrafter"/>
</dbReference>
<dbReference type="EMBL" id="BAEN01000009">
    <property type="protein sequence ID" value="GAC12878.1"/>
    <property type="molecule type" value="Genomic_DNA"/>
</dbReference>
<protein>
    <submittedName>
        <fullName evidence="5">Phosphoglycolate phosphatase</fullName>
        <ecNumber evidence="5">3.1.3.18</ecNumber>
    </submittedName>
</protein>
<dbReference type="STRING" id="1127673.GLIP_0224"/>
<dbReference type="Gene3D" id="3.40.50.1000">
    <property type="entry name" value="HAD superfamily/HAD-like"/>
    <property type="match status" value="1"/>
</dbReference>
<dbReference type="InterPro" id="IPR023214">
    <property type="entry name" value="HAD_sf"/>
</dbReference>
<evidence type="ECO:0000313" key="6">
    <source>
        <dbReference type="Proteomes" id="UP000006334"/>
    </source>
</evidence>
<dbReference type="SFLD" id="SFLDS00003">
    <property type="entry name" value="Haloacid_Dehalogenase"/>
    <property type="match status" value="1"/>
</dbReference>
<keyword evidence="6" id="KW-1185">Reference proteome</keyword>
<dbReference type="NCBIfam" id="TIGR01509">
    <property type="entry name" value="HAD-SF-IA-v3"/>
    <property type="match status" value="1"/>
</dbReference>
<dbReference type="Proteomes" id="UP000006334">
    <property type="component" value="Unassembled WGS sequence"/>
</dbReference>
<reference evidence="5 6" key="1">
    <citation type="journal article" date="2017" name="Antonie Van Leeuwenhoek">
        <title>Rhizobium rhizosphaerae sp. nov., a novel species isolated from rice rhizosphere.</title>
        <authorList>
            <person name="Zhao J.J."/>
            <person name="Zhang J."/>
            <person name="Zhang R.J."/>
            <person name="Zhang C.W."/>
            <person name="Yin H.Q."/>
            <person name="Zhang X.X."/>
        </authorList>
    </citation>
    <scope>NUCLEOTIDE SEQUENCE [LARGE SCALE GENOMIC DNA]</scope>
    <source>
        <strain evidence="5 6">E3</strain>
    </source>
</reference>
<dbReference type="OrthoDB" id="9776368at2"/>
<dbReference type="GO" id="GO:0046872">
    <property type="term" value="F:metal ion binding"/>
    <property type="evidence" value="ECO:0007669"/>
    <property type="project" value="UniProtKB-KW"/>
</dbReference>
<dbReference type="InterPro" id="IPR006439">
    <property type="entry name" value="HAD-SF_hydro_IA"/>
</dbReference>
<dbReference type="eggNOG" id="COG0546">
    <property type="taxonomic scope" value="Bacteria"/>
</dbReference>
<dbReference type="InterPro" id="IPR036412">
    <property type="entry name" value="HAD-like_sf"/>
</dbReference>
<organism evidence="5 6">
    <name type="scientific">Aliiglaciecola lipolytica E3</name>
    <dbReference type="NCBI Taxonomy" id="1127673"/>
    <lineage>
        <taxon>Bacteria</taxon>
        <taxon>Pseudomonadati</taxon>
        <taxon>Pseudomonadota</taxon>
        <taxon>Gammaproteobacteria</taxon>
        <taxon>Alteromonadales</taxon>
        <taxon>Alteromonadaceae</taxon>
        <taxon>Aliiglaciecola</taxon>
    </lineage>
</organism>
<dbReference type="AlphaFoldDB" id="K6Y8B8"/>
<keyword evidence="2 5" id="KW-0378">Hydrolase</keyword>
<dbReference type="SUPFAM" id="SSF56784">
    <property type="entry name" value="HAD-like"/>
    <property type="match status" value="1"/>
</dbReference>
<dbReference type="InterPro" id="IPR023198">
    <property type="entry name" value="PGP-like_dom2"/>
</dbReference>
<gene>
    <name evidence="5" type="primary">gph</name>
    <name evidence="5" type="ORF">GLIP_0224</name>
</gene>
<dbReference type="NCBIfam" id="TIGR01549">
    <property type="entry name" value="HAD-SF-IA-v1"/>
    <property type="match status" value="1"/>
</dbReference>
<dbReference type="Gene3D" id="1.10.150.240">
    <property type="entry name" value="Putative phosphatase, domain 2"/>
    <property type="match status" value="1"/>
</dbReference>
<keyword evidence="3" id="KW-0460">Magnesium</keyword>
<dbReference type="PANTHER" id="PTHR43434:SF23">
    <property type="entry name" value="PHOSPHOGLYCOLATE PHOSPHATASE"/>
    <property type="match status" value="1"/>
</dbReference>
<keyword evidence="4" id="KW-0119">Carbohydrate metabolism</keyword>
<dbReference type="EC" id="3.1.3.18" evidence="5"/>
<sequence length="228" mass="25590">MTLNSNLFNHKYEGILFDLDGTLLDTASDLGNALNHVLNQHKRKACEYDAYRCVASDGALGLLKLGFGEDFANLSKTEVETCRQMLLDHYQQNVCVDTTLFEGVEELLEDLNQQQIPWGIVTNKPSFLTEALLTNFPIMSYSGCVISGDTYIKRKPHPLPLLEAAKALKVKPENTLYVGDALRDIEAANNANMVSVAALYGYINDPKEVQEWKADYSVERFSQIYEIN</sequence>
<name>K6Y8B8_9ALTE</name>
<dbReference type="Pfam" id="PF13419">
    <property type="entry name" value="HAD_2"/>
    <property type="match status" value="1"/>
</dbReference>
<evidence type="ECO:0000256" key="4">
    <source>
        <dbReference type="ARBA" id="ARBA00023277"/>
    </source>
</evidence>
<keyword evidence="1" id="KW-0479">Metal-binding</keyword>
<proteinExistence type="predicted"/>
<evidence type="ECO:0000256" key="3">
    <source>
        <dbReference type="ARBA" id="ARBA00022842"/>
    </source>
</evidence>
<dbReference type="InterPro" id="IPR050155">
    <property type="entry name" value="HAD-like_hydrolase_sf"/>
</dbReference>
<dbReference type="SFLD" id="SFLDG01129">
    <property type="entry name" value="C1.5:_HAD__Beta-PGM__Phosphata"/>
    <property type="match status" value="1"/>
</dbReference>
<dbReference type="RefSeq" id="WP_008842698.1">
    <property type="nucleotide sequence ID" value="NZ_BAEN01000009.1"/>
</dbReference>
<dbReference type="GO" id="GO:0006281">
    <property type="term" value="P:DNA repair"/>
    <property type="evidence" value="ECO:0007669"/>
    <property type="project" value="TreeGrafter"/>
</dbReference>
<dbReference type="FunFam" id="3.40.50.1000:FF:000022">
    <property type="entry name" value="Phosphoglycolate phosphatase"/>
    <property type="match status" value="1"/>
</dbReference>
<dbReference type="InterPro" id="IPR041492">
    <property type="entry name" value="HAD_2"/>
</dbReference>
<comment type="caution">
    <text evidence="5">The sequence shown here is derived from an EMBL/GenBank/DDBJ whole genome shotgun (WGS) entry which is preliminary data.</text>
</comment>
<dbReference type="PANTHER" id="PTHR43434">
    <property type="entry name" value="PHOSPHOGLYCOLATE PHOSPHATASE"/>
    <property type="match status" value="1"/>
</dbReference>